<dbReference type="InterPro" id="IPR015889">
    <property type="entry name" value="Intradiol_dOase_core"/>
</dbReference>
<dbReference type="PROSITE" id="PS51257">
    <property type="entry name" value="PROKAR_LIPOPROTEIN"/>
    <property type="match status" value="1"/>
</dbReference>
<keyword evidence="2 6" id="KW-0223">Dioxygenase</keyword>
<dbReference type="InterPro" id="IPR050770">
    <property type="entry name" value="Intradiol_RC_Dioxygenase"/>
</dbReference>
<reference evidence="6 7" key="1">
    <citation type="submission" date="2021-05" db="EMBL/GenBank/DDBJ databases">
        <title>The draft genome of Geobacter chapellei DSM 13688.</title>
        <authorList>
            <person name="Xu Z."/>
            <person name="Masuda Y."/>
            <person name="Itoh H."/>
            <person name="Senoo K."/>
        </authorList>
    </citation>
    <scope>NUCLEOTIDE SEQUENCE [LARGE SCALE GENOMIC DNA]</scope>
    <source>
        <strain evidence="6 7">DSM 13688</strain>
    </source>
</reference>
<accession>A0ABS5U948</accession>
<dbReference type="InterPro" id="IPR000627">
    <property type="entry name" value="Intradiol_dOase_C"/>
</dbReference>
<dbReference type="Proteomes" id="UP000784128">
    <property type="component" value="Unassembled WGS sequence"/>
</dbReference>
<evidence type="ECO:0000256" key="3">
    <source>
        <dbReference type="ARBA" id="ARBA00023002"/>
    </source>
</evidence>
<dbReference type="Gene3D" id="2.60.130.10">
    <property type="entry name" value="Aromatic compound dioxygenase"/>
    <property type="match status" value="1"/>
</dbReference>
<feature type="signal peptide" evidence="4">
    <location>
        <begin position="1"/>
        <end position="25"/>
    </location>
</feature>
<gene>
    <name evidence="6" type="ORF">KJB30_10250</name>
</gene>
<feature type="domain" description="Intradiol ring-cleavage dioxygenases" evidence="5">
    <location>
        <begin position="48"/>
        <end position="135"/>
    </location>
</feature>
<evidence type="ECO:0000259" key="5">
    <source>
        <dbReference type="Pfam" id="PF00775"/>
    </source>
</evidence>
<dbReference type="PANTHER" id="PTHR33711">
    <property type="entry name" value="DIOXYGENASE, PUTATIVE (AFU_ORTHOLOGUE AFUA_2G02910)-RELATED"/>
    <property type="match status" value="1"/>
</dbReference>
<dbReference type="PANTHER" id="PTHR33711:SF10">
    <property type="entry name" value="INTRADIOL RING-CLEAVAGE DIOXYGENASES DOMAIN-CONTAINING PROTEIN"/>
    <property type="match status" value="1"/>
</dbReference>
<proteinExistence type="inferred from homology"/>
<dbReference type="EMBL" id="JAHDYS010000008">
    <property type="protein sequence ID" value="MBT1072166.1"/>
    <property type="molecule type" value="Genomic_DNA"/>
</dbReference>
<evidence type="ECO:0000256" key="2">
    <source>
        <dbReference type="ARBA" id="ARBA00022964"/>
    </source>
</evidence>
<evidence type="ECO:0000256" key="4">
    <source>
        <dbReference type="SAM" id="SignalP"/>
    </source>
</evidence>
<dbReference type="Pfam" id="PF00775">
    <property type="entry name" value="Dioxygenase_C"/>
    <property type="match status" value="1"/>
</dbReference>
<name>A0ABS5U948_9BACT</name>
<comment type="caution">
    <text evidence="6">The sequence shown here is derived from an EMBL/GenBank/DDBJ whole genome shotgun (WGS) entry which is preliminary data.</text>
</comment>
<protein>
    <submittedName>
        <fullName evidence="6">Intradiol ring-cleavage dioxygenase</fullName>
    </submittedName>
</protein>
<keyword evidence="4" id="KW-0732">Signal</keyword>
<sequence>MLVRCSAGCLIILLVLITCTAVTMAASCPPTPWDEIGPFYRPNAPVRNSIGTGYVLSGTVRSAGDCRPLPNVRIEIWQAGPDGSYSDQYRATLFSDSEGRYSLQTFLPPPYGRRPSHIHMLVDAKGFEGLITQHYPKKNTTKAVYDLVLVPEIKGKEKVRNPVGR</sequence>
<feature type="chain" id="PRO_5047291068" evidence="4">
    <location>
        <begin position="26"/>
        <end position="165"/>
    </location>
</feature>
<evidence type="ECO:0000256" key="1">
    <source>
        <dbReference type="ARBA" id="ARBA00007825"/>
    </source>
</evidence>
<comment type="similarity">
    <text evidence="1">Belongs to the intradiol ring-cleavage dioxygenase family.</text>
</comment>
<organism evidence="6 7">
    <name type="scientific">Pelotalea chapellei</name>
    <dbReference type="NCBI Taxonomy" id="44671"/>
    <lineage>
        <taxon>Bacteria</taxon>
        <taxon>Pseudomonadati</taxon>
        <taxon>Thermodesulfobacteriota</taxon>
        <taxon>Desulfuromonadia</taxon>
        <taxon>Geobacterales</taxon>
        <taxon>Geobacteraceae</taxon>
        <taxon>Pelotalea</taxon>
    </lineage>
</organism>
<keyword evidence="7" id="KW-1185">Reference proteome</keyword>
<evidence type="ECO:0000313" key="6">
    <source>
        <dbReference type="EMBL" id="MBT1072166.1"/>
    </source>
</evidence>
<dbReference type="GO" id="GO:0051213">
    <property type="term" value="F:dioxygenase activity"/>
    <property type="evidence" value="ECO:0007669"/>
    <property type="project" value="UniProtKB-KW"/>
</dbReference>
<evidence type="ECO:0000313" key="7">
    <source>
        <dbReference type="Proteomes" id="UP000784128"/>
    </source>
</evidence>
<dbReference type="SUPFAM" id="SSF49482">
    <property type="entry name" value="Aromatic compound dioxygenase"/>
    <property type="match status" value="1"/>
</dbReference>
<keyword evidence="3" id="KW-0560">Oxidoreductase</keyword>